<name>A0ABU1FRF9_9MICC</name>
<protein>
    <recommendedName>
        <fullName evidence="4">DUF2798 domain-containing protein</fullName>
    </recommendedName>
</protein>
<keyword evidence="1" id="KW-0812">Transmembrane</keyword>
<dbReference type="EMBL" id="JAVKGT010000003">
    <property type="protein sequence ID" value="MDR5710912.1"/>
    <property type="molecule type" value="Genomic_DNA"/>
</dbReference>
<gene>
    <name evidence="2" type="ORF">RH857_01985</name>
</gene>
<evidence type="ECO:0000313" key="2">
    <source>
        <dbReference type="EMBL" id="MDR5710912.1"/>
    </source>
</evidence>
<evidence type="ECO:0000256" key="1">
    <source>
        <dbReference type="SAM" id="Phobius"/>
    </source>
</evidence>
<keyword evidence="1" id="KW-1133">Transmembrane helix</keyword>
<keyword evidence="3" id="KW-1185">Reference proteome</keyword>
<feature type="transmembrane region" description="Helical" evidence="1">
    <location>
        <begin position="61"/>
        <end position="87"/>
    </location>
</feature>
<feature type="transmembrane region" description="Helical" evidence="1">
    <location>
        <begin position="27"/>
        <end position="49"/>
    </location>
</feature>
<sequence>MRDRLDSEGRPPLRSVLRARSGGPSALWSPWWVLLYLAAGAAAVGNALLRAEGTGSGYWLHVLPMLMMGLMGFLFPALMLHVTVSWVQNRRR</sequence>
<evidence type="ECO:0000313" key="3">
    <source>
        <dbReference type="Proteomes" id="UP001260872"/>
    </source>
</evidence>
<keyword evidence="1" id="KW-0472">Membrane</keyword>
<accession>A0ABU1FRF9</accession>
<dbReference type="Proteomes" id="UP001260872">
    <property type="component" value="Unassembled WGS sequence"/>
</dbReference>
<dbReference type="RefSeq" id="WP_310536297.1">
    <property type="nucleotide sequence ID" value="NZ_BAAAOC010000018.1"/>
</dbReference>
<comment type="caution">
    <text evidence="2">The sequence shown here is derived from an EMBL/GenBank/DDBJ whole genome shotgun (WGS) entry which is preliminary data.</text>
</comment>
<evidence type="ECO:0008006" key="4">
    <source>
        <dbReference type="Google" id="ProtNLM"/>
    </source>
</evidence>
<organism evidence="2 3">
    <name type="scientific">Nesterenkonia flava</name>
    <dbReference type="NCBI Taxonomy" id="469799"/>
    <lineage>
        <taxon>Bacteria</taxon>
        <taxon>Bacillati</taxon>
        <taxon>Actinomycetota</taxon>
        <taxon>Actinomycetes</taxon>
        <taxon>Micrococcales</taxon>
        <taxon>Micrococcaceae</taxon>
        <taxon>Nesterenkonia</taxon>
    </lineage>
</organism>
<proteinExistence type="predicted"/>
<reference evidence="3" key="1">
    <citation type="submission" date="2023-07" db="EMBL/GenBank/DDBJ databases">
        <title>Description of three actinobacteria isolated from air of manufacturing shop in a pharmaceutical factory.</title>
        <authorList>
            <person name="Zhang D.-F."/>
        </authorList>
    </citation>
    <scope>NUCLEOTIDE SEQUENCE [LARGE SCALE GENOMIC DNA]</scope>
    <source>
        <strain evidence="3">CCTCC AB 207010</strain>
    </source>
</reference>